<reference evidence="2 3" key="1">
    <citation type="journal article" date="2018" name="BMC Genomics">
        <title>Genomic comparison of Trypanosoma conorhini and Trypanosoma rangeli to Trypanosoma cruzi strains of high and low virulence.</title>
        <authorList>
            <person name="Bradwell K.R."/>
            <person name="Koparde V.N."/>
            <person name="Matveyev A.V."/>
            <person name="Serrano M.G."/>
            <person name="Alves J.M."/>
            <person name="Parikh H."/>
            <person name="Huang B."/>
            <person name="Lee V."/>
            <person name="Espinosa-Alvarez O."/>
            <person name="Ortiz P.A."/>
            <person name="Costa-Martins A.G."/>
            <person name="Teixeira M.M."/>
            <person name="Buck G.A."/>
        </authorList>
    </citation>
    <scope>NUCLEOTIDE SEQUENCE [LARGE SCALE GENOMIC DNA]</scope>
    <source>
        <strain evidence="2 3">AM80</strain>
    </source>
</reference>
<keyword evidence="1" id="KW-0812">Transmembrane</keyword>
<dbReference type="Proteomes" id="UP000283634">
    <property type="component" value="Unassembled WGS sequence"/>
</dbReference>
<evidence type="ECO:0000313" key="2">
    <source>
        <dbReference type="EMBL" id="RNF06467.1"/>
    </source>
</evidence>
<dbReference type="OMA" id="ERYSYAC"/>
<dbReference type="VEuPathDB" id="TriTrypDB:TRSC58_00827"/>
<feature type="transmembrane region" description="Helical" evidence="1">
    <location>
        <begin position="114"/>
        <end position="136"/>
    </location>
</feature>
<gene>
    <name evidence="2" type="ORF">TraAM80_03921</name>
</gene>
<feature type="transmembrane region" description="Helical" evidence="1">
    <location>
        <begin position="12"/>
        <end position="33"/>
    </location>
</feature>
<evidence type="ECO:0000313" key="3">
    <source>
        <dbReference type="Proteomes" id="UP000283634"/>
    </source>
</evidence>
<keyword evidence="1" id="KW-0472">Membrane</keyword>
<comment type="caution">
    <text evidence="2">The sequence shown here is derived from an EMBL/GenBank/DDBJ whole genome shotgun (WGS) entry which is preliminary data.</text>
</comment>
<dbReference type="OrthoDB" id="245488at2759"/>
<keyword evidence="1" id="KW-1133">Transmembrane helix</keyword>
<name>A0A422NLV7_TRYRA</name>
<dbReference type="GeneID" id="40327854"/>
<dbReference type="EMBL" id="MKGL01000108">
    <property type="protein sequence ID" value="RNF06467.1"/>
    <property type="molecule type" value="Genomic_DNA"/>
</dbReference>
<sequence length="149" mass="16467">MKQGSGVNKMARALTMYTVVLGLFELPTILMLLCGGNLAEVTPWFDSSPPFERYSYACMYMGVLALLATSRFLAAYLPRHRLIQAHNALVHALELVFFLWLWSVRQRPAPVACYALVAVMAANCVLFGVQAFKVLAPAGNVSLREKKGN</sequence>
<protein>
    <recommendedName>
        <fullName evidence="4">Transmembrane protein</fullName>
    </recommendedName>
</protein>
<evidence type="ECO:0008006" key="4">
    <source>
        <dbReference type="Google" id="ProtNLM"/>
    </source>
</evidence>
<dbReference type="RefSeq" id="XP_029239276.1">
    <property type="nucleotide sequence ID" value="XM_029380871.1"/>
</dbReference>
<keyword evidence="3" id="KW-1185">Reference proteome</keyword>
<accession>A0A422NLV7</accession>
<organism evidence="2 3">
    <name type="scientific">Trypanosoma rangeli</name>
    <dbReference type="NCBI Taxonomy" id="5698"/>
    <lineage>
        <taxon>Eukaryota</taxon>
        <taxon>Discoba</taxon>
        <taxon>Euglenozoa</taxon>
        <taxon>Kinetoplastea</taxon>
        <taxon>Metakinetoplastina</taxon>
        <taxon>Trypanosomatida</taxon>
        <taxon>Trypanosomatidae</taxon>
        <taxon>Trypanosoma</taxon>
        <taxon>Herpetosoma</taxon>
    </lineage>
</organism>
<evidence type="ECO:0000256" key="1">
    <source>
        <dbReference type="SAM" id="Phobius"/>
    </source>
</evidence>
<feature type="transmembrane region" description="Helical" evidence="1">
    <location>
        <begin position="53"/>
        <end position="73"/>
    </location>
</feature>
<proteinExistence type="predicted"/>
<dbReference type="AlphaFoldDB" id="A0A422NLV7"/>
<feature type="transmembrane region" description="Helical" evidence="1">
    <location>
        <begin position="85"/>
        <end position="102"/>
    </location>
</feature>